<dbReference type="EMBL" id="VFPA01000001">
    <property type="protein sequence ID" value="TQM13340.1"/>
    <property type="molecule type" value="Genomic_DNA"/>
</dbReference>
<dbReference type="GO" id="GO:0006094">
    <property type="term" value="P:gluconeogenesis"/>
    <property type="evidence" value="ECO:0007669"/>
    <property type="project" value="UniProtKB-UniPathway"/>
</dbReference>
<organism evidence="16 17">
    <name type="scientific">Pseudonocardia kunmingensis</name>
    <dbReference type="NCBI Taxonomy" id="630975"/>
    <lineage>
        <taxon>Bacteria</taxon>
        <taxon>Bacillati</taxon>
        <taxon>Actinomycetota</taxon>
        <taxon>Actinomycetes</taxon>
        <taxon>Pseudonocardiales</taxon>
        <taxon>Pseudonocardiaceae</taxon>
        <taxon>Pseudonocardia</taxon>
    </lineage>
</organism>
<dbReference type="SUPFAM" id="SSF56059">
    <property type="entry name" value="Glutathione synthetase ATP-binding domain-like"/>
    <property type="match status" value="1"/>
</dbReference>
<evidence type="ECO:0000256" key="10">
    <source>
        <dbReference type="ARBA" id="ARBA00022777"/>
    </source>
</evidence>
<comment type="function">
    <text evidence="2">Catalyzes the phosphorylation of pyruvate to phosphoenolpyruvate.</text>
</comment>
<name>A0A543DVI7_9PSEU</name>
<evidence type="ECO:0000256" key="7">
    <source>
        <dbReference type="ARBA" id="ARBA00022679"/>
    </source>
</evidence>
<evidence type="ECO:0000256" key="3">
    <source>
        <dbReference type="ARBA" id="ARBA00004742"/>
    </source>
</evidence>
<comment type="pathway">
    <text evidence="3">Carbohydrate biosynthesis; gluconeogenesis.</text>
</comment>
<dbReference type="GO" id="GO:0046872">
    <property type="term" value="F:metal ion binding"/>
    <property type="evidence" value="ECO:0007669"/>
    <property type="project" value="UniProtKB-KW"/>
</dbReference>
<comment type="similarity">
    <text evidence="4">Belongs to the PEP-utilizing enzyme family.</text>
</comment>
<dbReference type="Gene3D" id="3.30.470.20">
    <property type="entry name" value="ATP-grasp fold, B domain"/>
    <property type="match status" value="1"/>
</dbReference>
<evidence type="ECO:0000256" key="12">
    <source>
        <dbReference type="ARBA" id="ARBA00022842"/>
    </source>
</evidence>
<dbReference type="PANTHER" id="PTHR43030:SF1">
    <property type="entry name" value="PHOSPHOENOLPYRUVATE SYNTHASE"/>
    <property type="match status" value="1"/>
</dbReference>
<keyword evidence="11" id="KW-0067">ATP-binding</keyword>
<dbReference type="GO" id="GO:0008986">
    <property type="term" value="F:pyruvate, water dikinase activity"/>
    <property type="evidence" value="ECO:0007669"/>
    <property type="project" value="UniProtKB-EC"/>
</dbReference>
<evidence type="ECO:0000259" key="15">
    <source>
        <dbReference type="Pfam" id="PF01326"/>
    </source>
</evidence>
<dbReference type="EC" id="2.7.9.2" evidence="5"/>
<evidence type="ECO:0000256" key="1">
    <source>
        <dbReference type="ARBA" id="ARBA00001946"/>
    </source>
</evidence>
<accession>A0A543DVI7</accession>
<evidence type="ECO:0000256" key="4">
    <source>
        <dbReference type="ARBA" id="ARBA00007837"/>
    </source>
</evidence>
<dbReference type="Gene3D" id="3.30.1490.20">
    <property type="entry name" value="ATP-grasp fold, A domain"/>
    <property type="match status" value="1"/>
</dbReference>
<evidence type="ECO:0000256" key="13">
    <source>
        <dbReference type="ARBA" id="ARBA00033470"/>
    </source>
</evidence>
<gene>
    <name evidence="16" type="ORF">FB558_0072</name>
</gene>
<evidence type="ECO:0000256" key="11">
    <source>
        <dbReference type="ARBA" id="ARBA00022840"/>
    </source>
</evidence>
<evidence type="ECO:0000313" key="17">
    <source>
        <dbReference type="Proteomes" id="UP000315677"/>
    </source>
</evidence>
<evidence type="ECO:0000256" key="14">
    <source>
        <dbReference type="ARBA" id="ARBA00047700"/>
    </source>
</evidence>
<keyword evidence="17" id="KW-1185">Reference proteome</keyword>
<keyword evidence="12" id="KW-0460">Magnesium</keyword>
<dbReference type="InterPro" id="IPR006319">
    <property type="entry name" value="PEP_synth"/>
</dbReference>
<evidence type="ECO:0000256" key="6">
    <source>
        <dbReference type="ARBA" id="ARBA00021623"/>
    </source>
</evidence>
<reference evidence="16 17" key="1">
    <citation type="submission" date="2019-06" db="EMBL/GenBank/DDBJ databases">
        <title>Sequencing the genomes of 1000 actinobacteria strains.</title>
        <authorList>
            <person name="Klenk H.-P."/>
        </authorList>
    </citation>
    <scope>NUCLEOTIDE SEQUENCE [LARGE SCALE GENOMIC DNA]</scope>
    <source>
        <strain evidence="16 17">DSM 45301</strain>
    </source>
</reference>
<comment type="catalytic activity">
    <reaction evidence="14">
        <text>pyruvate + ATP + H2O = phosphoenolpyruvate + AMP + phosphate + 2 H(+)</text>
        <dbReference type="Rhea" id="RHEA:11364"/>
        <dbReference type="ChEBI" id="CHEBI:15361"/>
        <dbReference type="ChEBI" id="CHEBI:15377"/>
        <dbReference type="ChEBI" id="CHEBI:15378"/>
        <dbReference type="ChEBI" id="CHEBI:30616"/>
        <dbReference type="ChEBI" id="CHEBI:43474"/>
        <dbReference type="ChEBI" id="CHEBI:58702"/>
        <dbReference type="ChEBI" id="CHEBI:456215"/>
        <dbReference type="EC" id="2.7.9.2"/>
    </reaction>
</comment>
<evidence type="ECO:0000256" key="9">
    <source>
        <dbReference type="ARBA" id="ARBA00022741"/>
    </source>
</evidence>
<feature type="domain" description="Pyruvate phosphate dikinase AMP/ATP-binding" evidence="15">
    <location>
        <begin position="19"/>
        <end position="329"/>
    </location>
</feature>
<keyword evidence="10 16" id="KW-0418">Kinase</keyword>
<keyword evidence="16" id="KW-0670">Pyruvate</keyword>
<keyword evidence="8" id="KW-0479">Metal-binding</keyword>
<dbReference type="Pfam" id="PF01326">
    <property type="entry name" value="PPDK_N"/>
    <property type="match status" value="1"/>
</dbReference>
<evidence type="ECO:0000313" key="16">
    <source>
        <dbReference type="EMBL" id="TQM13340.1"/>
    </source>
</evidence>
<dbReference type="AlphaFoldDB" id="A0A543DVI7"/>
<comment type="caution">
    <text evidence="16">The sequence shown here is derived from an EMBL/GenBank/DDBJ whole genome shotgun (WGS) entry which is preliminary data.</text>
</comment>
<dbReference type="Proteomes" id="UP000315677">
    <property type="component" value="Unassembled WGS sequence"/>
</dbReference>
<sequence>MSDQPSIIRFDEYDRPSTELLGGKVAGLVEMTRSGLHVPPGFAVTTAAHSRLLQDPGMRGALERAGSFAADGATSEHVARGLREAVAATAEAESLCRRIEAEYTVLGERLGLQDPPVAVRSSGQVEDSAEASFAGQFDTYLWVSGATSVVDHVLRVWAGSLASHALSYREHRSLGSGFSPMCVAVQLMVEARTAGVMFTLNPLTGDRSQVVIEGSWGLGEAVVRGDVNPDRWSVSKVTGTVTSQELGDKAHEYRFDTLSGGVAALPVDEARRTEACLDADEIADLVTLGKQIEGLRGAPQDIEWAIDGAGRLLLLQVRPETVWAGRVRDSLKAVTKENDAVSSVISQFIGSGGVR</sequence>
<dbReference type="UniPathway" id="UPA00138"/>
<comment type="cofactor">
    <cofactor evidence="1">
        <name>Mg(2+)</name>
        <dbReference type="ChEBI" id="CHEBI:18420"/>
    </cofactor>
</comment>
<dbReference type="InterPro" id="IPR002192">
    <property type="entry name" value="PPDK_AMP/ATP-bd"/>
</dbReference>
<evidence type="ECO:0000256" key="8">
    <source>
        <dbReference type="ARBA" id="ARBA00022723"/>
    </source>
</evidence>
<dbReference type="GO" id="GO:0005524">
    <property type="term" value="F:ATP binding"/>
    <property type="evidence" value="ECO:0007669"/>
    <property type="project" value="UniProtKB-KW"/>
</dbReference>
<evidence type="ECO:0000256" key="2">
    <source>
        <dbReference type="ARBA" id="ARBA00002988"/>
    </source>
</evidence>
<protein>
    <recommendedName>
        <fullName evidence="6">Phosphoenolpyruvate synthase</fullName>
        <ecNumber evidence="5">2.7.9.2</ecNumber>
    </recommendedName>
    <alternativeName>
        <fullName evidence="13">Pyruvate, water dikinase</fullName>
    </alternativeName>
</protein>
<dbReference type="PANTHER" id="PTHR43030">
    <property type="entry name" value="PHOSPHOENOLPYRUVATE SYNTHASE"/>
    <property type="match status" value="1"/>
</dbReference>
<keyword evidence="9" id="KW-0547">Nucleotide-binding</keyword>
<evidence type="ECO:0000256" key="5">
    <source>
        <dbReference type="ARBA" id="ARBA00011996"/>
    </source>
</evidence>
<keyword evidence="7" id="KW-0808">Transferase</keyword>
<proteinExistence type="inferred from homology"/>
<dbReference type="InterPro" id="IPR013815">
    <property type="entry name" value="ATP_grasp_subdomain_1"/>
</dbReference>